<dbReference type="InterPro" id="IPR014729">
    <property type="entry name" value="Rossmann-like_a/b/a_fold"/>
</dbReference>
<proteinExistence type="inferred from homology"/>
<dbReference type="PANTHER" id="PTHR46268:SF6">
    <property type="entry name" value="UNIVERSAL STRESS PROTEIN UP12"/>
    <property type="match status" value="1"/>
</dbReference>
<dbReference type="InterPro" id="IPR006015">
    <property type="entry name" value="Universal_stress_UspA"/>
</dbReference>
<keyword evidence="4" id="KW-1185">Reference proteome</keyword>
<comment type="similarity">
    <text evidence="1">Belongs to the universal stress protein A family.</text>
</comment>
<dbReference type="Gene3D" id="3.40.50.620">
    <property type="entry name" value="HUPs"/>
    <property type="match status" value="1"/>
</dbReference>
<dbReference type="EMBL" id="JBHUFL010000002">
    <property type="protein sequence ID" value="MFD1834697.1"/>
    <property type="molecule type" value="Genomic_DNA"/>
</dbReference>
<reference evidence="4" key="1">
    <citation type="journal article" date="2019" name="Int. J. Syst. Evol. Microbiol.">
        <title>The Global Catalogue of Microorganisms (GCM) 10K type strain sequencing project: providing services to taxonomists for standard genome sequencing and annotation.</title>
        <authorList>
            <consortium name="The Broad Institute Genomics Platform"/>
            <consortium name="The Broad Institute Genome Sequencing Center for Infectious Disease"/>
            <person name="Wu L."/>
            <person name="Ma J."/>
        </authorList>
    </citation>
    <scope>NUCLEOTIDE SEQUENCE [LARGE SCALE GENOMIC DNA]</scope>
    <source>
        <strain evidence="4">JCM 11650</strain>
    </source>
</reference>
<dbReference type="PRINTS" id="PR01438">
    <property type="entry name" value="UNVRSLSTRESS"/>
</dbReference>
<dbReference type="SUPFAM" id="SSF52402">
    <property type="entry name" value="Adenine nucleotide alpha hydrolases-like"/>
    <property type="match status" value="1"/>
</dbReference>
<evidence type="ECO:0000313" key="4">
    <source>
        <dbReference type="Proteomes" id="UP001597280"/>
    </source>
</evidence>
<comment type="caution">
    <text evidence="3">The sequence shown here is derived from an EMBL/GenBank/DDBJ whole genome shotgun (WGS) entry which is preliminary data.</text>
</comment>
<dbReference type="Pfam" id="PF00582">
    <property type="entry name" value="Usp"/>
    <property type="match status" value="1"/>
</dbReference>
<gene>
    <name evidence="3" type="ORF">ACFSDA_06355</name>
</gene>
<dbReference type="PANTHER" id="PTHR46268">
    <property type="entry name" value="STRESS RESPONSE PROTEIN NHAX"/>
    <property type="match status" value="1"/>
</dbReference>
<feature type="domain" description="UspA" evidence="2">
    <location>
        <begin position="11"/>
        <end position="135"/>
    </location>
</feature>
<sequence length="145" mass="15536">MSSTPTSSTPTILLAYVPSATSEAALDFAVEEAERRGARLLVLASEAGADPRKGRAVTDPRPLPERLAETGLEVEIQTVARRDDPADDILDAIEATRPDLVVLGIRRRTPIGKILLGSTSQRVVMESTSPVVLVKPEGFVAPRRP</sequence>
<dbReference type="InterPro" id="IPR006016">
    <property type="entry name" value="UspA"/>
</dbReference>
<evidence type="ECO:0000256" key="1">
    <source>
        <dbReference type="ARBA" id="ARBA00008791"/>
    </source>
</evidence>
<organism evidence="3 4">
    <name type="scientific">Brachybacterium rhamnosum</name>
    <dbReference type="NCBI Taxonomy" id="173361"/>
    <lineage>
        <taxon>Bacteria</taxon>
        <taxon>Bacillati</taxon>
        <taxon>Actinomycetota</taxon>
        <taxon>Actinomycetes</taxon>
        <taxon>Micrococcales</taxon>
        <taxon>Dermabacteraceae</taxon>
        <taxon>Brachybacterium</taxon>
    </lineage>
</organism>
<name>A0ABW4PX24_9MICO</name>
<dbReference type="CDD" id="cd00293">
    <property type="entry name" value="USP-like"/>
    <property type="match status" value="1"/>
</dbReference>
<evidence type="ECO:0000259" key="2">
    <source>
        <dbReference type="Pfam" id="PF00582"/>
    </source>
</evidence>
<protein>
    <submittedName>
        <fullName evidence="3">Universal stress protein</fullName>
    </submittedName>
</protein>
<dbReference type="Proteomes" id="UP001597280">
    <property type="component" value="Unassembled WGS sequence"/>
</dbReference>
<dbReference type="RefSeq" id="WP_137769523.1">
    <property type="nucleotide sequence ID" value="NZ_BAAAIS010000002.1"/>
</dbReference>
<accession>A0ABW4PX24</accession>
<evidence type="ECO:0000313" key="3">
    <source>
        <dbReference type="EMBL" id="MFD1834697.1"/>
    </source>
</evidence>